<organism evidence="1">
    <name type="scientific">Anguilla anguilla</name>
    <name type="common">European freshwater eel</name>
    <name type="synonym">Muraena anguilla</name>
    <dbReference type="NCBI Taxonomy" id="7936"/>
    <lineage>
        <taxon>Eukaryota</taxon>
        <taxon>Metazoa</taxon>
        <taxon>Chordata</taxon>
        <taxon>Craniata</taxon>
        <taxon>Vertebrata</taxon>
        <taxon>Euteleostomi</taxon>
        <taxon>Actinopterygii</taxon>
        <taxon>Neopterygii</taxon>
        <taxon>Teleostei</taxon>
        <taxon>Anguilliformes</taxon>
        <taxon>Anguillidae</taxon>
        <taxon>Anguilla</taxon>
    </lineage>
</organism>
<name>A0A0E9W2V2_ANGAN</name>
<accession>A0A0E9W2V2</accession>
<protein>
    <submittedName>
        <fullName evidence="1">Uncharacterized protein</fullName>
    </submittedName>
</protein>
<sequence length="20" mass="2502">MHYHQQKEILSHPTLLHLYL</sequence>
<dbReference type="EMBL" id="GBXM01024779">
    <property type="protein sequence ID" value="JAH83798.1"/>
    <property type="molecule type" value="Transcribed_RNA"/>
</dbReference>
<proteinExistence type="predicted"/>
<evidence type="ECO:0000313" key="1">
    <source>
        <dbReference type="EMBL" id="JAH83798.1"/>
    </source>
</evidence>
<reference evidence="1" key="2">
    <citation type="journal article" date="2015" name="Fish Shellfish Immunol.">
        <title>Early steps in the European eel (Anguilla anguilla)-Vibrio vulnificus interaction in the gills: Role of the RtxA13 toxin.</title>
        <authorList>
            <person name="Callol A."/>
            <person name="Pajuelo D."/>
            <person name="Ebbesson L."/>
            <person name="Teles M."/>
            <person name="MacKenzie S."/>
            <person name="Amaro C."/>
        </authorList>
    </citation>
    <scope>NUCLEOTIDE SEQUENCE</scope>
</reference>
<reference evidence="1" key="1">
    <citation type="submission" date="2014-11" db="EMBL/GenBank/DDBJ databases">
        <authorList>
            <person name="Amaro Gonzalez C."/>
        </authorList>
    </citation>
    <scope>NUCLEOTIDE SEQUENCE</scope>
</reference>
<dbReference type="AlphaFoldDB" id="A0A0E9W2V2"/>